<gene>
    <name evidence="1" type="ORF">GALMADRAFT_146955</name>
</gene>
<dbReference type="AlphaFoldDB" id="A0A067SIW7"/>
<protein>
    <submittedName>
        <fullName evidence="1">Uncharacterized protein</fullName>
    </submittedName>
</protein>
<proteinExistence type="predicted"/>
<dbReference type="Proteomes" id="UP000027222">
    <property type="component" value="Unassembled WGS sequence"/>
</dbReference>
<evidence type="ECO:0000313" key="2">
    <source>
        <dbReference type="Proteomes" id="UP000027222"/>
    </source>
</evidence>
<accession>A0A067SIW7</accession>
<organism evidence="1 2">
    <name type="scientific">Galerina marginata (strain CBS 339.88)</name>
    <dbReference type="NCBI Taxonomy" id="685588"/>
    <lineage>
        <taxon>Eukaryota</taxon>
        <taxon>Fungi</taxon>
        <taxon>Dikarya</taxon>
        <taxon>Basidiomycota</taxon>
        <taxon>Agaricomycotina</taxon>
        <taxon>Agaricomycetes</taxon>
        <taxon>Agaricomycetidae</taxon>
        <taxon>Agaricales</taxon>
        <taxon>Agaricineae</taxon>
        <taxon>Strophariaceae</taxon>
        <taxon>Galerina</taxon>
    </lineage>
</organism>
<keyword evidence="2" id="KW-1185">Reference proteome</keyword>
<evidence type="ECO:0000313" key="1">
    <source>
        <dbReference type="EMBL" id="KDR67674.1"/>
    </source>
</evidence>
<dbReference type="OrthoDB" id="1436450at2759"/>
<reference evidence="2" key="1">
    <citation type="journal article" date="2014" name="Proc. Natl. Acad. Sci. U.S.A.">
        <title>Extensive sampling of basidiomycete genomes demonstrates inadequacy of the white-rot/brown-rot paradigm for wood decay fungi.</title>
        <authorList>
            <person name="Riley R."/>
            <person name="Salamov A.A."/>
            <person name="Brown D.W."/>
            <person name="Nagy L.G."/>
            <person name="Floudas D."/>
            <person name="Held B.W."/>
            <person name="Levasseur A."/>
            <person name="Lombard V."/>
            <person name="Morin E."/>
            <person name="Otillar R."/>
            <person name="Lindquist E.A."/>
            <person name="Sun H."/>
            <person name="LaButti K.M."/>
            <person name="Schmutz J."/>
            <person name="Jabbour D."/>
            <person name="Luo H."/>
            <person name="Baker S.E."/>
            <person name="Pisabarro A.G."/>
            <person name="Walton J.D."/>
            <person name="Blanchette R.A."/>
            <person name="Henrissat B."/>
            <person name="Martin F."/>
            <person name="Cullen D."/>
            <person name="Hibbett D.S."/>
            <person name="Grigoriev I.V."/>
        </authorList>
    </citation>
    <scope>NUCLEOTIDE SEQUENCE [LARGE SCALE GENOMIC DNA]</scope>
    <source>
        <strain evidence="2">CBS 339.88</strain>
    </source>
</reference>
<sequence length="146" mass="16529">MTPLVFYRVVDLTDLRDPSYGHLQCPDFSEEAITQVRKVPAHDKTTHTSMRIGIVYTKHTAKPRESREEGESYGFRENNFSQKNLSGRPLRLRRKQVRLSILVNTYVPSLFRFINIVFTTAALGMAIRIQNVDIKYGAAGAVGSSP</sequence>
<dbReference type="HOGENOM" id="CLU_1777595_0_0_1"/>
<dbReference type="EMBL" id="KL142413">
    <property type="protein sequence ID" value="KDR67674.1"/>
    <property type="molecule type" value="Genomic_DNA"/>
</dbReference>
<name>A0A067SIW7_GALM3</name>